<dbReference type="RefSeq" id="WP_092689034.1">
    <property type="nucleotide sequence ID" value="NZ_FNPK01000006.1"/>
</dbReference>
<keyword evidence="1" id="KW-0732">Signal</keyword>
<evidence type="ECO:0000313" key="3">
    <source>
        <dbReference type="Proteomes" id="UP000199035"/>
    </source>
</evidence>
<accession>A0A1H3IEM2</accession>
<proteinExistence type="predicted"/>
<keyword evidence="3" id="KW-1185">Reference proteome</keyword>
<sequence>MKKILKIAGFSVLSVGFLNHSYANTTTLSVLEQQIYTQYAVQDFYTVNQKFESDVVKLIEKNADSYTYRFPKLTENFGLSIRYTPDQLLKTYTFDVGGGGTMGTYSSYAQFKNAPKKKLQAIETGFIRSVDQITMSGQPIYLIQSYYKGDSCVGAYQIQAYKQQKNQLNPVPIFQTKNKKLDTISVDYNCQYDAERKGDYIRVSKDLKFIDIKLLDQNTKPTGKYLRYQKNNNNYQYIGTVK</sequence>
<evidence type="ECO:0000313" key="2">
    <source>
        <dbReference type="EMBL" id="SDY26176.1"/>
    </source>
</evidence>
<dbReference type="AlphaFoldDB" id="A0A1H3IEM2"/>
<dbReference type="STRING" id="595670.SAMN05421643_106110"/>
<protein>
    <submittedName>
        <fullName evidence="2">Uncharacterized protein</fullName>
    </submittedName>
</protein>
<feature type="signal peptide" evidence="1">
    <location>
        <begin position="1"/>
        <end position="23"/>
    </location>
</feature>
<gene>
    <name evidence="2" type="ORF">SAMN05421643_106110</name>
</gene>
<dbReference type="EMBL" id="FNPK01000006">
    <property type="protein sequence ID" value="SDY26176.1"/>
    <property type="molecule type" value="Genomic_DNA"/>
</dbReference>
<name>A0A1H3IEM2_9GAMM</name>
<reference evidence="3" key="1">
    <citation type="submission" date="2016-10" db="EMBL/GenBank/DDBJ databases">
        <authorList>
            <person name="Varghese N."/>
            <person name="Submissions S."/>
        </authorList>
    </citation>
    <scope>NUCLEOTIDE SEQUENCE [LARGE SCALE GENOMIC DNA]</scope>
    <source>
        <strain evidence="3">ANC 5109</strain>
    </source>
</reference>
<dbReference type="Proteomes" id="UP000199035">
    <property type="component" value="Unassembled WGS sequence"/>
</dbReference>
<organism evidence="2 3">
    <name type="scientific">Acinetobacter kyonggiensis</name>
    <dbReference type="NCBI Taxonomy" id="595670"/>
    <lineage>
        <taxon>Bacteria</taxon>
        <taxon>Pseudomonadati</taxon>
        <taxon>Pseudomonadota</taxon>
        <taxon>Gammaproteobacteria</taxon>
        <taxon>Moraxellales</taxon>
        <taxon>Moraxellaceae</taxon>
        <taxon>Acinetobacter</taxon>
    </lineage>
</organism>
<feature type="chain" id="PRO_5011776600" evidence="1">
    <location>
        <begin position="24"/>
        <end position="242"/>
    </location>
</feature>
<evidence type="ECO:0000256" key="1">
    <source>
        <dbReference type="SAM" id="SignalP"/>
    </source>
</evidence>